<evidence type="ECO:0000313" key="3">
    <source>
        <dbReference type="Proteomes" id="UP000185192"/>
    </source>
</evidence>
<evidence type="ECO:0000313" key="2">
    <source>
        <dbReference type="EMBL" id="SIN92379.1"/>
    </source>
</evidence>
<feature type="chain" id="PRO_5012093951" evidence="1">
    <location>
        <begin position="29"/>
        <end position="114"/>
    </location>
</feature>
<dbReference type="EMBL" id="FSQW01000002">
    <property type="protein sequence ID" value="SIN92379.1"/>
    <property type="molecule type" value="Genomic_DNA"/>
</dbReference>
<feature type="signal peptide" evidence="1">
    <location>
        <begin position="1"/>
        <end position="28"/>
    </location>
</feature>
<protein>
    <submittedName>
        <fullName evidence="2">UrcA family protein</fullName>
    </submittedName>
</protein>
<dbReference type="RefSeq" id="WP_074205359.1">
    <property type="nucleotide sequence ID" value="NZ_FSQW01000002.1"/>
</dbReference>
<gene>
    <name evidence="2" type="ORF">SAMN02745824_2315</name>
</gene>
<proteinExistence type="predicted"/>
<sequence>MSTKMKTNILAAGTAALMLMAGAGSAKAETVEVRYMASELSTQAGVERVSQRINRKVRRACRKISVASSPRSRRECRNDLTAQLVGKIDHPVLTAIYSGTRSGRLASNAAGGLQ</sequence>
<keyword evidence="1" id="KW-0732">Signal</keyword>
<keyword evidence="3" id="KW-1185">Reference proteome</keyword>
<dbReference type="OrthoDB" id="7620277at2"/>
<accession>A0A1N6FAT2</accession>
<evidence type="ECO:0000256" key="1">
    <source>
        <dbReference type="SAM" id="SignalP"/>
    </source>
</evidence>
<reference evidence="3" key="1">
    <citation type="submission" date="2016-11" db="EMBL/GenBank/DDBJ databases">
        <authorList>
            <person name="Varghese N."/>
            <person name="Submissions S."/>
        </authorList>
    </citation>
    <scope>NUCLEOTIDE SEQUENCE [LARGE SCALE GENOMIC DNA]</scope>
    <source>
        <strain evidence="3">DSM 22363</strain>
    </source>
</reference>
<dbReference type="NCBIfam" id="TIGR04433">
    <property type="entry name" value="UrcA_uranyl"/>
    <property type="match status" value="1"/>
</dbReference>
<organism evidence="2 3">
    <name type="scientific">Parasphingorhabdus marina DSM 22363</name>
    <dbReference type="NCBI Taxonomy" id="1123272"/>
    <lineage>
        <taxon>Bacteria</taxon>
        <taxon>Pseudomonadati</taxon>
        <taxon>Pseudomonadota</taxon>
        <taxon>Alphaproteobacteria</taxon>
        <taxon>Sphingomonadales</taxon>
        <taxon>Sphingomonadaceae</taxon>
        <taxon>Parasphingorhabdus</taxon>
    </lineage>
</organism>
<name>A0A1N6FAT2_9SPHN</name>
<dbReference type="AlphaFoldDB" id="A0A1N6FAT2"/>
<dbReference type="Proteomes" id="UP000185192">
    <property type="component" value="Unassembled WGS sequence"/>
</dbReference>
<dbReference type="InterPro" id="IPR030972">
    <property type="entry name" value="UrcA_uranyl"/>
</dbReference>